<dbReference type="Pfam" id="PF07725">
    <property type="entry name" value="LRR_3"/>
    <property type="match status" value="1"/>
</dbReference>
<reference evidence="4 5" key="1">
    <citation type="submission" date="2024-01" db="EMBL/GenBank/DDBJ databases">
        <title>The genomes of 5 underutilized Papilionoideae crops provide insights into root nodulation and disease resistanc.</title>
        <authorList>
            <person name="Yuan L."/>
        </authorList>
    </citation>
    <scope>NUCLEOTIDE SEQUENCE [LARGE SCALE GENOMIC DNA]</scope>
    <source>
        <strain evidence="4">ZHUSHIDOU_FW_LH</strain>
        <tissue evidence="4">Leaf</tissue>
    </source>
</reference>
<organism evidence="4 5">
    <name type="scientific">Crotalaria pallida</name>
    <name type="common">Smooth rattlebox</name>
    <name type="synonym">Crotalaria striata</name>
    <dbReference type="NCBI Taxonomy" id="3830"/>
    <lineage>
        <taxon>Eukaryota</taxon>
        <taxon>Viridiplantae</taxon>
        <taxon>Streptophyta</taxon>
        <taxon>Embryophyta</taxon>
        <taxon>Tracheophyta</taxon>
        <taxon>Spermatophyta</taxon>
        <taxon>Magnoliopsida</taxon>
        <taxon>eudicotyledons</taxon>
        <taxon>Gunneridae</taxon>
        <taxon>Pentapetalae</taxon>
        <taxon>rosids</taxon>
        <taxon>fabids</taxon>
        <taxon>Fabales</taxon>
        <taxon>Fabaceae</taxon>
        <taxon>Papilionoideae</taxon>
        <taxon>50 kb inversion clade</taxon>
        <taxon>genistoids sensu lato</taxon>
        <taxon>core genistoids</taxon>
        <taxon>Crotalarieae</taxon>
        <taxon>Crotalaria</taxon>
    </lineage>
</organism>
<name>A0AAN9FQY8_CROPI</name>
<evidence type="ECO:0000256" key="3">
    <source>
        <dbReference type="SAM" id="MobiDB-lite"/>
    </source>
</evidence>
<keyword evidence="2" id="KW-0677">Repeat</keyword>
<dbReference type="InterPro" id="IPR011713">
    <property type="entry name" value="Leu-rich_rpt_3"/>
</dbReference>
<dbReference type="Proteomes" id="UP001372338">
    <property type="component" value="Unassembled WGS sequence"/>
</dbReference>
<evidence type="ECO:0000313" key="5">
    <source>
        <dbReference type="Proteomes" id="UP001372338"/>
    </source>
</evidence>
<dbReference type="AlphaFoldDB" id="A0AAN9FQY8"/>
<dbReference type="EMBL" id="JAYWIO010000002">
    <property type="protein sequence ID" value="KAK7280994.1"/>
    <property type="molecule type" value="Genomic_DNA"/>
</dbReference>
<sequence length="304" mass="35330">MGFPNTKYLSCLASELQRKSRFSSQSSLHCNPTDKCMLWQFHLFQTTVHKVLMCIKISFCSASGKWTMHDLIREMCKEIVCGEHRDPGKRRHIRDPRDVYEILENVMGTGAIQSLTLDMRSESKELCLNPIAFKNLVELDFSYSKLKKLWEGVQDVSTKFTCYLITSDGQEDIFTAHSFVPIHVVQEDIRHNSDHVFLWHQQEFLKVLMDKIKERCTDNQGTTTYDPKLTFAMTPGKSIKVKEWGVRPIYSSDLFSFSVPLAVETKTKRKRDSEELLDMKPLSPTKKLKTQSSRKDMSFHQRNM</sequence>
<feature type="region of interest" description="Disordered" evidence="3">
    <location>
        <begin position="270"/>
        <end position="304"/>
    </location>
</feature>
<evidence type="ECO:0000256" key="1">
    <source>
        <dbReference type="ARBA" id="ARBA00022614"/>
    </source>
</evidence>
<evidence type="ECO:0000313" key="4">
    <source>
        <dbReference type="EMBL" id="KAK7280994.1"/>
    </source>
</evidence>
<protein>
    <submittedName>
        <fullName evidence="4">Uncharacterized protein</fullName>
    </submittedName>
</protein>
<comment type="caution">
    <text evidence="4">The sequence shown here is derived from an EMBL/GenBank/DDBJ whole genome shotgun (WGS) entry which is preliminary data.</text>
</comment>
<keyword evidence="1" id="KW-0433">Leucine-rich repeat</keyword>
<gene>
    <name evidence="4" type="ORF">RIF29_08611</name>
</gene>
<accession>A0AAN9FQY8</accession>
<evidence type="ECO:0000256" key="2">
    <source>
        <dbReference type="ARBA" id="ARBA00022737"/>
    </source>
</evidence>
<proteinExistence type="predicted"/>
<keyword evidence="5" id="KW-1185">Reference proteome</keyword>
<feature type="compositionally biased region" description="Basic and acidic residues" evidence="3">
    <location>
        <begin position="293"/>
        <end position="304"/>
    </location>
</feature>